<name>A0A087TH44_STEMI</name>
<proteinExistence type="predicted"/>
<feature type="region of interest" description="Disordered" evidence="1">
    <location>
        <begin position="1"/>
        <end position="26"/>
    </location>
</feature>
<evidence type="ECO:0000313" key="2">
    <source>
        <dbReference type="EMBL" id="KFM64433.1"/>
    </source>
</evidence>
<sequence length="49" mass="5427">MTQKSPTTYVISSLHKPSEPLGTYHTSALTPFKETCTSPILPLKKRGRP</sequence>
<dbReference type="AlphaFoldDB" id="A0A087TH44"/>
<feature type="non-terminal residue" evidence="2">
    <location>
        <position position="49"/>
    </location>
</feature>
<dbReference type="Proteomes" id="UP000054359">
    <property type="component" value="Unassembled WGS sequence"/>
</dbReference>
<reference evidence="2 3" key="1">
    <citation type="submission" date="2013-11" db="EMBL/GenBank/DDBJ databases">
        <title>Genome sequencing of Stegodyphus mimosarum.</title>
        <authorList>
            <person name="Bechsgaard J."/>
        </authorList>
    </citation>
    <scope>NUCLEOTIDE SEQUENCE [LARGE SCALE GENOMIC DNA]</scope>
</reference>
<organism evidence="2 3">
    <name type="scientific">Stegodyphus mimosarum</name>
    <name type="common">African social velvet spider</name>
    <dbReference type="NCBI Taxonomy" id="407821"/>
    <lineage>
        <taxon>Eukaryota</taxon>
        <taxon>Metazoa</taxon>
        <taxon>Ecdysozoa</taxon>
        <taxon>Arthropoda</taxon>
        <taxon>Chelicerata</taxon>
        <taxon>Arachnida</taxon>
        <taxon>Araneae</taxon>
        <taxon>Araneomorphae</taxon>
        <taxon>Entelegynae</taxon>
        <taxon>Eresoidea</taxon>
        <taxon>Eresidae</taxon>
        <taxon>Stegodyphus</taxon>
    </lineage>
</organism>
<dbReference type="EMBL" id="KK115210">
    <property type="protein sequence ID" value="KFM64433.1"/>
    <property type="molecule type" value="Genomic_DNA"/>
</dbReference>
<evidence type="ECO:0000256" key="1">
    <source>
        <dbReference type="SAM" id="MobiDB-lite"/>
    </source>
</evidence>
<evidence type="ECO:0000313" key="3">
    <source>
        <dbReference type="Proteomes" id="UP000054359"/>
    </source>
</evidence>
<accession>A0A087TH44</accession>
<dbReference type="OrthoDB" id="6436554at2759"/>
<protein>
    <submittedName>
        <fullName evidence="2">Uncharacterized protein</fullName>
    </submittedName>
</protein>
<feature type="compositionally biased region" description="Polar residues" evidence="1">
    <location>
        <begin position="1"/>
        <end position="11"/>
    </location>
</feature>
<keyword evidence="3" id="KW-1185">Reference proteome</keyword>
<gene>
    <name evidence="2" type="ORF">X975_14048</name>
</gene>